<dbReference type="EMBL" id="DS469522">
    <property type="protein sequence ID" value="EDO47031.1"/>
    <property type="molecule type" value="Genomic_DNA"/>
</dbReference>
<dbReference type="Pfam" id="PF02765">
    <property type="entry name" value="POT1"/>
    <property type="match status" value="1"/>
</dbReference>
<evidence type="ECO:0000256" key="2">
    <source>
        <dbReference type="ARBA" id="ARBA00004574"/>
    </source>
</evidence>
<evidence type="ECO:0000256" key="3">
    <source>
        <dbReference type="ARBA" id="ARBA00008442"/>
    </source>
</evidence>
<dbReference type="AlphaFoldDB" id="A7RNA7"/>
<dbReference type="InParanoid" id="A7RNA7"/>
<organism evidence="11 12">
    <name type="scientific">Nematostella vectensis</name>
    <name type="common">Starlet sea anemone</name>
    <dbReference type="NCBI Taxonomy" id="45351"/>
    <lineage>
        <taxon>Eukaryota</taxon>
        <taxon>Metazoa</taxon>
        <taxon>Cnidaria</taxon>
        <taxon>Anthozoa</taxon>
        <taxon>Hexacorallia</taxon>
        <taxon>Actiniaria</taxon>
        <taxon>Edwardsiidae</taxon>
        <taxon>Nematostella</taxon>
    </lineage>
</organism>
<dbReference type="InterPro" id="IPR011564">
    <property type="entry name" value="Telomer_end-bd_POT1/Cdc13"/>
</dbReference>
<dbReference type="InterPro" id="IPR012340">
    <property type="entry name" value="NA-bd_OB-fold"/>
</dbReference>
<dbReference type="eggNOG" id="KOG4757">
    <property type="taxonomic scope" value="Eukaryota"/>
</dbReference>
<sequence>MAEKFKHEIVTLKNINELQKLKDCHFESIREINEECAKDPELHIKGVIKTAYATFETRKTFTRKLVIKNEVCQDILDTINLFLKGDVAKKCNFLQPNDTIVIKGFTLEKTNSSGHPFRILLDSNKNDVTILAIPHKQKVPSTTMENATVNTKPSETSVKGACGRNSKQSSSRGGGFFVSSFDALSTNSQNSNLNAQSGKESYTKLAELKHGAIKNFYGLVKFCKVSKTRRGEYVAAISLVDESLSSLEESFKCNIFTKSVEHLPLVHSVGDILRLDGVSLVRFNGVTQGTVSSFKSDSFSWLSFNGSYDAPVLPMASSSAKYHMDDDDITRVRELKDLAKTAPRINPSRTLQTISGLDPSTQFVNLACQVLALWKDPALNFLVLQVWDGTTPRYGCDVEVDDHSRWVMDRKISEQAGGMAIPVCLYDEHSTGPAADLNPGDFVMLANVRLKEVDNEENGKPRVECMMHSDCINGRGVYMLKDTGWTDWYLQKLKDSIQNYLDTHPPQSLREEIAEAVSDLRTQQTSCTVTDHPMVPFTTLWDIHNQEKVPNKYKCRVKAISFIPPQTKEFVQLHCSTCKKLASRIGGPSGSNIDDDCDGLGTQHDRDVTPHSCPVCGNPFTRTYLFSLLLADRTDMLIAMVFDDDVKHFFPNLPSPEDFLASEEHQDGLHHSLVSMTQNPECSIDFDSQSLESRPWMECCVMSYHSTPEDTSKIRRSVKYRIFGTTLV</sequence>
<dbReference type="PhylomeDB" id="A7RNA7"/>
<dbReference type="FunCoup" id="A7RNA7">
    <property type="interactions" value="367"/>
</dbReference>
<dbReference type="Proteomes" id="UP000001593">
    <property type="component" value="Unassembled WGS sequence"/>
</dbReference>
<dbReference type="GO" id="GO:0010521">
    <property type="term" value="F:telomerase inhibitor activity"/>
    <property type="evidence" value="ECO:0000318"/>
    <property type="project" value="GO_Central"/>
</dbReference>
<dbReference type="STRING" id="45351.A7RNA7"/>
<evidence type="ECO:0000256" key="8">
    <source>
        <dbReference type="ARBA" id="ARBA00023242"/>
    </source>
</evidence>
<accession>A7RNA7</accession>
<dbReference type="GO" id="GO:0016233">
    <property type="term" value="P:telomere capping"/>
    <property type="evidence" value="ECO:0000318"/>
    <property type="project" value="GO_Central"/>
</dbReference>
<dbReference type="OrthoDB" id="2186770at2759"/>
<gene>
    <name evidence="11" type="ORF">NEMVEDRAFT_v1g199634</name>
</gene>
<evidence type="ECO:0000313" key="11">
    <source>
        <dbReference type="EMBL" id="EDO47031.1"/>
    </source>
</evidence>
<evidence type="ECO:0000313" key="12">
    <source>
        <dbReference type="Proteomes" id="UP000001593"/>
    </source>
</evidence>
<dbReference type="SUPFAM" id="SSF50249">
    <property type="entry name" value="Nucleic acid-binding proteins"/>
    <property type="match status" value="2"/>
</dbReference>
<dbReference type="PANTHER" id="PTHR14513:SF0">
    <property type="entry name" value="PROTECTION OF TELOMERES PROTEIN 1"/>
    <property type="match status" value="1"/>
</dbReference>
<protein>
    <recommendedName>
        <fullName evidence="4">Protection of telomeres protein 1</fullName>
    </recommendedName>
</protein>
<evidence type="ECO:0000256" key="6">
    <source>
        <dbReference type="ARBA" id="ARBA00022895"/>
    </source>
</evidence>
<dbReference type="GO" id="GO:0098505">
    <property type="term" value="F:G-rich strand telomeric DNA binding"/>
    <property type="evidence" value="ECO:0000318"/>
    <property type="project" value="GO_Central"/>
</dbReference>
<dbReference type="Pfam" id="PF16686">
    <property type="entry name" value="POT1PC"/>
    <property type="match status" value="1"/>
</dbReference>
<comment type="similarity">
    <text evidence="3">Belongs to the telombin family.</text>
</comment>
<dbReference type="Gene3D" id="2.40.50.140">
    <property type="entry name" value="Nucleic acid-binding proteins"/>
    <property type="match status" value="3"/>
</dbReference>
<feature type="domain" description="Telomeric single stranded DNA binding POT1/Cdc13" evidence="10">
    <location>
        <begin position="202"/>
        <end position="340"/>
    </location>
</feature>
<dbReference type="InterPro" id="IPR032042">
    <property type="entry name" value="POT1PC"/>
</dbReference>
<dbReference type="InterPro" id="IPR028389">
    <property type="entry name" value="POT1"/>
</dbReference>
<keyword evidence="7" id="KW-0238">DNA-binding</keyword>
<dbReference type="SMART" id="SM00976">
    <property type="entry name" value="Telo_bind"/>
    <property type="match status" value="1"/>
</dbReference>
<evidence type="ECO:0000256" key="5">
    <source>
        <dbReference type="ARBA" id="ARBA00022454"/>
    </source>
</evidence>
<dbReference type="HOGENOM" id="CLU_019567_0_0_1"/>
<reference evidence="11 12" key="1">
    <citation type="journal article" date="2007" name="Science">
        <title>Sea anemone genome reveals ancestral eumetazoan gene repertoire and genomic organization.</title>
        <authorList>
            <person name="Putnam N.H."/>
            <person name="Srivastava M."/>
            <person name="Hellsten U."/>
            <person name="Dirks B."/>
            <person name="Chapman J."/>
            <person name="Salamov A."/>
            <person name="Terry A."/>
            <person name="Shapiro H."/>
            <person name="Lindquist E."/>
            <person name="Kapitonov V.V."/>
            <person name="Jurka J."/>
            <person name="Genikhovich G."/>
            <person name="Grigoriev I.V."/>
            <person name="Lucas S.M."/>
            <person name="Steele R.E."/>
            <person name="Finnerty J.R."/>
            <person name="Technau U."/>
            <person name="Martindale M.Q."/>
            <person name="Rokhsar D.S."/>
        </authorList>
    </citation>
    <scope>NUCLEOTIDE SEQUENCE [LARGE SCALE GENOMIC DNA]</scope>
    <source>
        <strain evidence="12">CH2 X CH6</strain>
    </source>
</reference>
<keyword evidence="8" id="KW-0539">Nucleus</keyword>
<dbReference type="OMA" id="PWMECCV"/>
<evidence type="ECO:0000256" key="7">
    <source>
        <dbReference type="ARBA" id="ARBA00023125"/>
    </source>
</evidence>
<dbReference type="PANTHER" id="PTHR14513">
    <property type="entry name" value="PROTECTION OF TELOMERES 1"/>
    <property type="match status" value="1"/>
</dbReference>
<keyword evidence="12" id="KW-1185">Reference proteome</keyword>
<feature type="region of interest" description="Disordered" evidence="9">
    <location>
        <begin position="151"/>
        <end position="173"/>
    </location>
</feature>
<comment type="subcellular location">
    <subcellularLocation>
        <location evidence="2">Chromosome</location>
        <location evidence="2">Telomere</location>
    </subcellularLocation>
    <subcellularLocation>
        <location evidence="1">Nucleus</location>
    </subcellularLocation>
</comment>
<keyword evidence="6" id="KW-0779">Telomere</keyword>
<evidence type="ECO:0000256" key="4">
    <source>
        <dbReference type="ARBA" id="ARBA00015253"/>
    </source>
</evidence>
<keyword evidence="5" id="KW-0158">Chromosome</keyword>
<dbReference type="GO" id="GO:0000783">
    <property type="term" value="C:nuclear telomere cap complex"/>
    <property type="evidence" value="ECO:0000318"/>
    <property type="project" value="GO_Central"/>
</dbReference>
<evidence type="ECO:0000259" key="10">
    <source>
        <dbReference type="SMART" id="SM00976"/>
    </source>
</evidence>
<name>A7RNA7_NEMVE</name>
<evidence type="ECO:0000256" key="9">
    <source>
        <dbReference type="SAM" id="MobiDB-lite"/>
    </source>
</evidence>
<proteinExistence type="inferred from homology"/>
<evidence type="ECO:0000256" key="1">
    <source>
        <dbReference type="ARBA" id="ARBA00004123"/>
    </source>
</evidence>
<dbReference type="KEGG" id="nve:5519196"/>
<dbReference type="GO" id="GO:0032210">
    <property type="term" value="P:regulation of telomere maintenance via telomerase"/>
    <property type="evidence" value="ECO:0000318"/>
    <property type="project" value="GO_Central"/>
</dbReference>